<evidence type="ECO:0000313" key="2">
    <source>
        <dbReference type="EMBL" id="UWZ81409.1"/>
    </source>
</evidence>
<dbReference type="InterPro" id="IPR029062">
    <property type="entry name" value="Class_I_gatase-like"/>
</dbReference>
<dbReference type="Gene3D" id="3.40.50.880">
    <property type="match status" value="1"/>
</dbReference>
<gene>
    <name evidence="2" type="primary">elbB</name>
    <name evidence="2" type="ORF">L9S41_08440</name>
</gene>
<evidence type="ECO:0000313" key="3">
    <source>
        <dbReference type="Proteomes" id="UP001060414"/>
    </source>
</evidence>
<dbReference type="NCBIfam" id="NF008747">
    <property type="entry name" value="PRK11780.1"/>
    <property type="match status" value="1"/>
</dbReference>
<dbReference type="Proteomes" id="UP001060414">
    <property type="component" value="Chromosome"/>
</dbReference>
<evidence type="ECO:0000259" key="1">
    <source>
        <dbReference type="Pfam" id="PF01965"/>
    </source>
</evidence>
<dbReference type="RefSeq" id="WP_260749784.1">
    <property type="nucleotide sequence ID" value="NZ_CP092109.1"/>
</dbReference>
<dbReference type="CDD" id="cd03133">
    <property type="entry name" value="GATase1_ES1"/>
    <property type="match status" value="1"/>
</dbReference>
<dbReference type="PIRSF" id="PIRSF006320">
    <property type="entry name" value="Elb2"/>
    <property type="match status" value="1"/>
</dbReference>
<dbReference type="EMBL" id="CP092109">
    <property type="protein sequence ID" value="UWZ81409.1"/>
    <property type="molecule type" value="Genomic_DNA"/>
</dbReference>
<dbReference type="EC" id="4.2.1.-" evidence="2"/>
<proteinExistence type="predicted"/>
<dbReference type="PANTHER" id="PTHR10224">
    <property type="entry name" value="ES1 PROTEIN HOMOLOG, MITOCHONDRIAL"/>
    <property type="match status" value="1"/>
</dbReference>
<dbReference type="PANTHER" id="PTHR10224:SF12">
    <property type="entry name" value="GLYOXALASE ELBB"/>
    <property type="match status" value="1"/>
</dbReference>
<keyword evidence="3" id="KW-1185">Reference proteome</keyword>
<feature type="domain" description="DJ-1/PfpI" evidence="1">
    <location>
        <begin position="16"/>
        <end position="177"/>
    </location>
</feature>
<name>A0ABY5ZUU3_9BACT</name>
<dbReference type="InterPro" id="IPR002818">
    <property type="entry name" value="DJ-1/PfpI"/>
</dbReference>
<dbReference type="GO" id="GO:0016829">
    <property type="term" value="F:lyase activity"/>
    <property type="evidence" value="ECO:0007669"/>
    <property type="project" value="UniProtKB-KW"/>
</dbReference>
<sequence>MAKKIGVVLAGCGVYDGSEIHEAVITLLAIDRAGAEAVCMAPNIDQMHVVNHLSGEVAEGEKRNVLVEAARIARGKIKDLATVKAGDIDALILPGGFGAAKNLCDFAVKGADCNVNPEVARLVREVVEAKKPLAAVCIAPALVARVLGNEKLAHKLTIGTDKGTAEALETMGAQHVSCPVSEFIVDEKNKIVSTPAYMLAGRISEAAEGIEKTVRVVLEMA</sequence>
<protein>
    <submittedName>
        <fullName evidence="2">Isoprenoid biosynthesis glyoxalase ElbB</fullName>
        <ecNumber evidence="2">4.2.1.-</ecNumber>
    </submittedName>
</protein>
<dbReference type="InterPro" id="IPR026041">
    <property type="entry name" value="ElbB"/>
</dbReference>
<reference evidence="2" key="1">
    <citation type="journal article" date="2022" name="Environ. Microbiol.">
        <title>Geoalkalibacter halelectricus SAP #1 sp. nov. possessing extracellular electron transfer and mineral#reducing capabilities from a haloalkaline environment.</title>
        <authorList>
            <person name="Yadav S."/>
            <person name="Singh R."/>
            <person name="Sundharam S.S."/>
            <person name="Chaudhary S."/>
            <person name="Krishnamurthi S."/>
            <person name="Patil S.A."/>
        </authorList>
    </citation>
    <scope>NUCLEOTIDE SEQUENCE</scope>
    <source>
        <strain evidence="2">SAP-1</strain>
    </source>
</reference>
<dbReference type="SUPFAM" id="SSF52317">
    <property type="entry name" value="Class I glutamine amidotransferase-like"/>
    <property type="match status" value="1"/>
</dbReference>
<accession>A0ABY5ZUU3</accession>
<keyword evidence="2" id="KW-0456">Lyase</keyword>
<dbReference type="Pfam" id="PF01965">
    <property type="entry name" value="DJ-1_PfpI"/>
    <property type="match status" value="1"/>
</dbReference>
<organism evidence="2 3">
    <name type="scientific">Geoalkalibacter halelectricus</name>
    <dbReference type="NCBI Taxonomy" id="2847045"/>
    <lineage>
        <taxon>Bacteria</taxon>
        <taxon>Pseudomonadati</taxon>
        <taxon>Thermodesulfobacteriota</taxon>
        <taxon>Desulfuromonadia</taxon>
        <taxon>Desulfuromonadales</taxon>
        <taxon>Geoalkalibacteraceae</taxon>
        <taxon>Geoalkalibacter</taxon>
    </lineage>
</organism>